<dbReference type="EMBL" id="LN891068">
    <property type="protein sequence ID" value="CUS09841.1"/>
    <property type="molecule type" value="Genomic_DNA"/>
</dbReference>
<dbReference type="Proteomes" id="UP001412239">
    <property type="component" value="Unassembled WGS sequence"/>
</dbReference>
<protein>
    <submittedName>
        <fullName evidence="3">Uncharacterized protein</fullName>
    </submittedName>
</protein>
<accession>A0A292PSS6</accession>
<organism evidence="3 4">
    <name type="scientific">Tuber aestivum</name>
    <name type="common">summer truffle</name>
    <dbReference type="NCBI Taxonomy" id="59557"/>
    <lineage>
        <taxon>Eukaryota</taxon>
        <taxon>Fungi</taxon>
        <taxon>Dikarya</taxon>
        <taxon>Ascomycota</taxon>
        <taxon>Pezizomycotina</taxon>
        <taxon>Pezizomycetes</taxon>
        <taxon>Pezizales</taxon>
        <taxon>Tuberaceae</taxon>
        <taxon>Tuber</taxon>
    </lineage>
</organism>
<keyword evidence="4" id="KW-1185">Reference proteome</keyword>
<sequence length="287" mass="31176">MTAFPTESLPTADAPAPTPRLEEGPATQTSDEWNHWNPGETPPPSNGRNKPDDETPIQITTTPTPARVPSASPTESGTAYSPTSQIDRSTLIGILVALGFVFLAALAALACIKRKKNQRRRGIRSCRRRGPVDDEDDGEKAPPSYEVAVFGSTNDATWNEHYGVQNPPQQPEQPILQSPEPVHHVIHSPRPISATSTTALNRLEPITTPQQRPVSQGIVVFPHDSPVLGPQDDSLSLQTALRQSQQSNRVLYSQPTASGRFTESFDDSASVVSELTEEERIAVVEIV</sequence>
<feature type="compositionally biased region" description="Polar residues" evidence="1">
    <location>
        <begin position="71"/>
        <end position="83"/>
    </location>
</feature>
<reference evidence="3" key="1">
    <citation type="submission" date="2015-10" db="EMBL/GenBank/DDBJ databases">
        <authorList>
            <person name="Regsiter A."/>
            <person name="william w."/>
        </authorList>
    </citation>
    <scope>NUCLEOTIDE SEQUENCE</scope>
    <source>
        <strain evidence="3">Montdore</strain>
    </source>
</reference>
<feature type="compositionally biased region" description="Low complexity" evidence="1">
    <location>
        <begin position="56"/>
        <end position="65"/>
    </location>
</feature>
<evidence type="ECO:0000313" key="4">
    <source>
        <dbReference type="Proteomes" id="UP001412239"/>
    </source>
</evidence>
<dbReference type="AlphaFoldDB" id="A0A292PSS6"/>
<proteinExistence type="predicted"/>
<feature type="compositionally biased region" description="Basic residues" evidence="1">
    <location>
        <begin position="118"/>
        <end position="129"/>
    </location>
</feature>
<name>A0A292PSS6_9PEZI</name>
<keyword evidence="2" id="KW-0812">Transmembrane</keyword>
<evidence type="ECO:0000256" key="1">
    <source>
        <dbReference type="SAM" id="MobiDB-lite"/>
    </source>
</evidence>
<evidence type="ECO:0000313" key="3">
    <source>
        <dbReference type="EMBL" id="CUS09841.1"/>
    </source>
</evidence>
<feature type="region of interest" description="Disordered" evidence="1">
    <location>
        <begin position="118"/>
        <end position="144"/>
    </location>
</feature>
<feature type="region of interest" description="Disordered" evidence="1">
    <location>
        <begin position="1"/>
        <end position="83"/>
    </location>
</feature>
<gene>
    <name evidence="3" type="ORF">GSTUAT00006066001</name>
</gene>
<feature type="transmembrane region" description="Helical" evidence="2">
    <location>
        <begin position="91"/>
        <end position="112"/>
    </location>
</feature>
<keyword evidence="2" id="KW-0472">Membrane</keyword>
<evidence type="ECO:0000256" key="2">
    <source>
        <dbReference type="SAM" id="Phobius"/>
    </source>
</evidence>
<keyword evidence="2" id="KW-1133">Transmembrane helix</keyword>